<dbReference type="InterPro" id="IPR042101">
    <property type="entry name" value="SRP54_N_sf"/>
</dbReference>
<dbReference type="SMART" id="SM00962">
    <property type="entry name" value="SRP54"/>
    <property type="match status" value="1"/>
</dbReference>
<comment type="subcellular location">
    <subcellularLocation>
        <location evidence="6">Endomembrane system</location>
        <topology evidence="6">Peripheral membrane protein</topology>
        <orientation evidence="6">Cytoplasmic side</orientation>
    </subcellularLocation>
</comment>
<dbReference type="Gene3D" id="3.40.50.300">
    <property type="entry name" value="P-loop containing nucleotide triphosphate hydrolases"/>
    <property type="match status" value="1"/>
</dbReference>
<evidence type="ECO:0000256" key="6">
    <source>
        <dbReference type="ARBA" id="ARBA00029433"/>
    </source>
</evidence>
<dbReference type="GO" id="GO:0005047">
    <property type="term" value="F:signal recognition particle binding"/>
    <property type="evidence" value="ECO:0007669"/>
    <property type="project" value="TreeGrafter"/>
</dbReference>
<evidence type="ECO:0000256" key="4">
    <source>
        <dbReference type="ARBA" id="ARBA00023136"/>
    </source>
</evidence>
<dbReference type="GO" id="GO:0003924">
    <property type="term" value="F:GTPase activity"/>
    <property type="evidence" value="ECO:0007669"/>
    <property type="project" value="TreeGrafter"/>
</dbReference>
<gene>
    <name evidence="9" type="ORF">C7M84_006127</name>
</gene>
<keyword evidence="5" id="KW-0675">Receptor</keyword>
<dbReference type="STRING" id="6689.A0A3R7N2C9"/>
<keyword evidence="4" id="KW-0472">Membrane</keyword>
<dbReference type="Pfam" id="PF02881">
    <property type="entry name" value="SRP54_N"/>
    <property type="match status" value="1"/>
</dbReference>
<reference evidence="9 10" key="1">
    <citation type="submission" date="2018-04" db="EMBL/GenBank/DDBJ databases">
        <authorList>
            <person name="Zhang X."/>
            <person name="Yuan J."/>
            <person name="Li F."/>
            <person name="Xiang J."/>
        </authorList>
    </citation>
    <scope>NUCLEOTIDE SEQUENCE [LARGE SCALE GENOMIC DNA]</scope>
    <source>
        <tissue evidence="9">Muscle</tissue>
    </source>
</reference>
<dbReference type="GO" id="GO:0005789">
    <property type="term" value="C:endoplasmic reticulum membrane"/>
    <property type="evidence" value="ECO:0007669"/>
    <property type="project" value="TreeGrafter"/>
</dbReference>
<reference evidence="9 10" key="2">
    <citation type="submission" date="2019-01" db="EMBL/GenBank/DDBJ databases">
        <title>The decoding of complex shrimp genome reveals the adaptation for benthos swimmer, frequently molting mechanism and breeding impact on genome.</title>
        <authorList>
            <person name="Sun Y."/>
            <person name="Gao Y."/>
            <person name="Yu Y."/>
        </authorList>
    </citation>
    <scope>NUCLEOTIDE SEQUENCE [LARGE SCALE GENOMIC DNA]</scope>
    <source>
        <tissue evidence="9">Muscle</tissue>
    </source>
</reference>
<dbReference type="EMBL" id="QCYY01001784">
    <property type="protein sequence ID" value="ROT75350.1"/>
    <property type="molecule type" value="Genomic_DNA"/>
</dbReference>
<dbReference type="PANTHER" id="PTHR43134">
    <property type="entry name" value="SIGNAL RECOGNITION PARTICLE RECEPTOR SUBUNIT ALPHA"/>
    <property type="match status" value="1"/>
</dbReference>
<organism evidence="9 10">
    <name type="scientific">Penaeus vannamei</name>
    <name type="common">Whiteleg shrimp</name>
    <name type="synonym">Litopenaeus vannamei</name>
    <dbReference type="NCBI Taxonomy" id="6689"/>
    <lineage>
        <taxon>Eukaryota</taxon>
        <taxon>Metazoa</taxon>
        <taxon>Ecdysozoa</taxon>
        <taxon>Arthropoda</taxon>
        <taxon>Crustacea</taxon>
        <taxon>Multicrustacea</taxon>
        <taxon>Malacostraca</taxon>
        <taxon>Eumalacostraca</taxon>
        <taxon>Eucarida</taxon>
        <taxon>Decapoda</taxon>
        <taxon>Dendrobranchiata</taxon>
        <taxon>Penaeoidea</taxon>
        <taxon>Penaeidae</taxon>
        <taxon>Penaeus</taxon>
    </lineage>
</organism>
<evidence type="ECO:0000313" key="10">
    <source>
        <dbReference type="Proteomes" id="UP000283509"/>
    </source>
</evidence>
<feature type="domain" description="SRP54-type proteins GTP-binding" evidence="7">
    <location>
        <begin position="206"/>
        <end position="322"/>
    </location>
</feature>
<dbReference type="GO" id="GO:0006614">
    <property type="term" value="P:SRP-dependent cotranslational protein targeting to membrane"/>
    <property type="evidence" value="ECO:0007669"/>
    <property type="project" value="InterPro"/>
</dbReference>
<comment type="similarity">
    <text evidence="1">Belongs to the GTP-binding SRP family.</text>
</comment>
<evidence type="ECO:0000259" key="7">
    <source>
        <dbReference type="SMART" id="SM00962"/>
    </source>
</evidence>
<evidence type="ECO:0000256" key="3">
    <source>
        <dbReference type="ARBA" id="ARBA00023134"/>
    </source>
</evidence>
<keyword evidence="3" id="KW-0342">GTP-binding</keyword>
<dbReference type="Pfam" id="PF00448">
    <property type="entry name" value="SRP54"/>
    <property type="match status" value="1"/>
</dbReference>
<accession>A0A3R7N2C9</accession>
<dbReference type="SUPFAM" id="SSF52540">
    <property type="entry name" value="P-loop containing nucleoside triphosphate hydrolases"/>
    <property type="match status" value="1"/>
</dbReference>
<proteinExistence type="inferred from homology"/>
<evidence type="ECO:0000256" key="1">
    <source>
        <dbReference type="ARBA" id="ARBA00008531"/>
    </source>
</evidence>
<name>A0A3R7N2C9_PENVA</name>
<dbReference type="Proteomes" id="UP000283509">
    <property type="component" value="Unassembled WGS sequence"/>
</dbReference>
<comment type="caution">
    <text evidence="9">The sequence shown here is derived from an EMBL/GenBank/DDBJ whole genome shotgun (WGS) entry which is preliminary data.</text>
</comment>
<protein>
    <recommendedName>
        <fullName evidence="11">Signal recognition particle receptor subunit alpha</fullName>
    </recommendedName>
</protein>
<evidence type="ECO:0000313" key="9">
    <source>
        <dbReference type="EMBL" id="ROT75350.1"/>
    </source>
</evidence>
<evidence type="ECO:0000256" key="5">
    <source>
        <dbReference type="ARBA" id="ARBA00023170"/>
    </source>
</evidence>
<dbReference type="Gene3D" id="1.20.120.140">
    <property type="entry name" value="Signal recognition particle SRP54, nucleotide-binding domain"/>
    <property type="match status" value="1"/>
</dbReference>
<dbReference type="AlphaFoldDB" id="A0A3R7N2C9"/>
<dbReference type="InterPro" id="IPR027417">
    <property type="entry name" value="P-loop_NTPase"/>
</dbReference>
<dbReference type="OrthoDB" id="1727884at2759"/>
<dbReference type="InterPro" id="IPR000897">
    <property type="entry name" value="SRP54_GTPase_dom"/>
</dbReference>
<feature type="domain" description="Signal recognition particle SRP54 helical bundle" evidence="8">
    <location>
        <begin position="101"/>
        <end position="185"/>
    </location>
</feature>
<keyword evidence="2" id="KW-0547">Nucleotide-binding</keyword>
<keyword evidence="10" id="KW-1185">Reference proteome</keyword>
<evidence type="ECO:0000259" key="8">
    <source>
        <dbReference type="SMART" id="SM00963"/>
    </source>
</evidence>
<dbReference type="GO" id="GO:0005525">
    <property type="term" value="F:GTP binding"/>
    <property type="evidence" value="ECO:0007669"/>
    <property type="project" value="UniProtKB-KW"/>
</dbReference>
<dbReference type="PANTHER" id="PTHR43134:SF1">
    <property type="entry name" value="SIGNAL RECOGNITION PARTICLE RECEPTOR SUBUNIT ALPHA"/>
    <property type="match status" value="1"/>
</dbReference>
<dbReference type="SUPFAM" id="SSF47364">
    <property type="entry name" value="Domain of the SRP/SRP receptor G-proteins"/>
    <property type="match status" value="1"/>
</dbReference>
<dbReference type="InterPro" id="IPR036225">
    <property type="entry name" value="SRP/SRP_N"/>
</dbReference>
<evidence type="ECO:0008006" key="11">
    <source>
        <dbReference type="Google" id="ProtNLM"/>
    </source>
</evidence>
<dbReference type="SMART" id="SM00963">
    <property type="entry name" value="SRP54_N"/>
    <property type="match status" value="1"/>
</dbReference>
<dbReference type="InterPro" id="IPR013822">
    <property type="entry name" value="Signal_recog_particl_SRP54_hlx"/>
</dbReference>
<sequence length="323" mass="36000">MKKQFARTLKNLQIRNEVLRKPLRLKRQRVQSLLKRAKKIVCGTYQDVIPRASITHPGMIREQELSHPCAPDFLPDQSQIGTLSGNLRGMDVQNEKESNDKKSSGGGVFSMFRGLVGGKTLSEADIEPVLEKLKDHLIGKNVASEIATKLCQSVGKKLEGKVVGTFEGVSTTVRNTLTESLVQLLTPKRRLDVLRDVVEAKTSGRPYTMAFCGVNGVGKSTNLAKISFWLIENNFRVLIAACDTFRAGAVEQLRTHMHHLNALHPPENHKGRTMVQLYEQGYGKDAAEIARHAIEFARKNDFDVVLIDTAGRMQDNEPLMRAC</sequence>
<evidence type="ECO:0000256" key="2">
    <source>
        <dbReference type="ARBA" id="ARBA00022741"/>
    </source>
</evidence>